<dbReference type="EC" id="2.7.11.1" evidence="1"/>
<protein>
    <recommendedName>
        <fullName evidence="1">non-specific serine/threonine protein kinase</fullName>
        <ecNumber evidence="1">2.7.11.1</ecNumber>
    </recommendedName>
</protein>
<dbReference type="Pfam" id="PF00069">
    <property type="entry name" value="Pkinase"/>
    <property type="match status" value="1"/>
</dbReference>
<keyword evidence="5 8" id="KW-0418">Kinase</keyword>
<comment type="caution">
    <text evidence="8">The sequence shown here is derived from an EMBL/GenBank/DDBJ whole genome shotgun (WGS) entry which is preliminary data.</text>
</comment>
<dbReference type="GO" id="GO:0005524">
    <property type="term" value="F:ATP binding"/>
    <property type="evidence" value="ECO:0007669"/>
    <property type="project" value="UniProtKB-KW"/>
</dbReference>
<dbReference type="PROSITE" id="PS50011">
    <property type="entry name" value="PROTEIN_KINASE_DOM"/>
    <property type="match status" value="1"/>
</dbReference>
<sequence length="463" mass="48709">MSAMRGAEMPEVAQARALPAVLHDRYRLGEPIGRGGASVVLRARDELLGRDVAVKVFTARATEPGDLRAQEAEARMLAAMNHHGLVTLLDAGIDLTVPEAPQVYLVLELVEGADLRTALRSGPLRPLDVAYLGFDLAGAIGYVHEHGIIHRDVKPANVLVSGLGTDRPRGKLADFGIALLRAASTRPQEQTTGTAAYLSPEQVEGAPLGPATDVYSLGLVLLECLTGHPAYTGAIVEAALARLEHAPGIPDAVPADLAALIRAMTANDPTARPTPGEVELAFRRMVIDRLEEEGGGRARIPEAERLAALRRYDLLDTPPDGGFDRIVSVAARTAGMPVAAVALADSGRLWFKSRIGIACAELALPLDGVPSGGLLPRPTVLQDGGGAAHPLPPVARDAGLATVVGVPLLTTDGVNLGVLLVADRRPAAVDRAVLATLEDLAALVVHEMELRLAVRRAVRLHRD</sequence>
<dbReference type="Gene3D" id="3.30.450.40">
    <property type="match status" value="1"/>
</dbReference>
<proteinExistence type="predicted"/>
<dbReference type="Proteomes" id="UP000265742">
    <property type="component" value="Unassembled WGS sequence"/>
</dbReference>
<evidence type="ECO:0000313" key="8">
    <source>
        <dbReference type="EMBL" id="RIX30578.1"/>
    </source>
</evidence>
<evidence type="ECO:0000256" key="2">
    <source>
        <dbReference type="ARBA" id="ARBA00022527"/>
    </source>
</evidence>
<dbReference type="CDD" id="cd14014">
    <property type="entry name" value="STKc_PknB_like"/>
    <property type="match status" value="1"/>
</dbReference>
<dbReference type="SMART" id="SM00220">
    <property type="entry name" value="S_TKc"/>
    <property type="match status" value="1"/>
</dbReference>
<dbReference type="PANTHER" id="PTHR43289:SF6">
    <property type="entry name" value="SERINE_THREONINE-PROTEIN KINASE NEKL-3"/>
    <property type="match status" value="1"/>
</dbReference>
<keyword evidence="4" id="KW-0547">Nucleotide-binding</keyword>
<dbReference type="Gene3D" id="1.10.510.10">
    <property type="entry name" value="Transferase(Phosphotransferase) domain 1"/>
    <property type="match status" value="1"/>
</dbReference>
<reference evidence="9" key="1">
    <citation type="submission" date="2018-09" db="EMBL/GenBank/DDBJ databases">
        <authorList>
            <person name="Kim I."/>
        </authorList>
    </citation>
    <scope>NUCLEOTIDE SEQUENCE [LARGE SCALE GENOMIC DNA]</scope>
    <source>
        <strain evidence="9">DD4a</strain>
    </source>
</reference>
<dbReference type="SUPFAM" id="SSF55781">
    <property type="entry name" value="GAF domain-like"/>
    <property type="match status" value="1"/>
</dbReference>
<dbReference type="PANTHER" id="PTHR43289">
    <property type="entry name" value="MITOGEN-ACTIVATED PROTEIN KINASE KINASE KINASE 20-RELATED"/>
    <property type="match status" value="1"/>
</dbReference>
<evidence type="ECO:0000256" key="1">
    <source>
        <dbReference type="ARBA" id="ARBA00012513"/>
    </source>
</evidence>
<dbReference type="PROSITE" id="PS00108">
    <property type="entry name" value="PROTEIN_KINASE_ST"/>
    <property type="match status" value="1"/>
</dbReference>
<evidence type="ECO:0000256" key="4">
    <source>
        <dbReference type="ARBA" id="ARBA00022741"/>
    </source>
</evidence>
<dbReference type="Gene3D" id="3.30.200.20">
    <property type="entry name" value="Phosphorylase Kinase, domain 1"/>
    <property type="match status" value="1"/>
</dbReference>
<evidence type="ECO:0000313" key="9">
    <source>
        <dbReference type="Proteomes" id="UP000265742"/>
    </source>
</evidence>
<dbReference type="InterPro" id="IPR029016">
    <property type="entry name" value="GAF-like_dom_sf"/>
</dbReference>
<gene>
    <name evidence="8" type="ORF">D1781_03940</name>
</gene>
<keyword evidence="3" id="KW-0808">Transferase</keyword>
<dbReference type="SUPFAM" id="SSF56112">
    <property type="entry name" value="Protein kinase-like (PK-like)"/>
    <property type="match status" value="1"/>
</dbReference>
<evidence type="ECO:0000256" key="6">
    <source>
        <dbReference type="ARBA" id="ARBA00022840"/>
    </source>
</evidence>
<dbReference type="InterPro" id="IPR011009">
    <property type="entry name" value="Kinase-like_dom_sf"/>
</dbReference>
<keyword evidence="9" id="KW-1185">Reference proteome</keyword>
<name>A0A3A1U6C9_9MICO</name>
<dbReference type="GO" id="GO:0004674">
    <property type="term" value="F:protein serine/threonine kinase activity"/>
    <property type="evidence" value="ECO:0007669"/>
    <property type="project" value="UniProtKB-KW"/>
</dbReference>
<evidence type="ECO:0000256" key="3">
    <source>
        <dbReference type="ARBA" id="ARBA00022679"/>
    </source>
</evidence>
<organism evidence="8 9">
    <name type="scientific">Amnibacterium setariae</name>
    <dbReference type="NCBI Taxonomy" id="2306585"/>
    <lineage>
        <taxon>Bacteria</taxon>
        <taxon>Bacillati</taxon>
        <taxon>Actinomycetota</taxon>
        <taxon>Actinomycetes</taxon>
        <taxon>Micrococcales</taxon>
        <taxon>Microbacteriaceae</taxon>
        <taxon>Amnibacterium</taxon>
    </lineage>
</organism>
<evidence type="ECO:0000256" key="5">
    <source>
        <dbReference type="ARBA" id="ARBA00022777"/>
    </source>
</evidence>
<evidence type="ECO:0000259" key="7">
    <source>
        <dbReference type="PROSITE" id="PS50011"/>
    </source>
</evidence>
<accession>A0A3A1U6C9</accession>
<feature type="domain" description="Protein kinase" evidence="7">
    <location>
        <begin position="26"/>
        <end position="287"/>
    </location>
</feature>
<dbReference type="EMBL" id="QXTG01000001">
    <property type="protein sequence ID" value="RIX30578.1"/>
    <property type="molecule type" value="Genomic_DNA"/>
</dbReference>
<dbReference type="InterPro" id="IPR000719">
    <property type="entry name" value="Prot_kinase_dom"/>
</dbReference>
<dbReference type="AlphaFoldDB" id="A0A3A1U6C9"/>
<keyword evidence="2 8" id="KW-0723">Serine/threonine-protein kinase</keyword>
<keyword evidence="6" id="KW-0067">ATP-binding</keyword>
<dbReference type="InterPro" id="IPR008271">
    <property type="entry name" value="Ser/Thr_kinase_AS"/>
</dbReference>